<comment type="caution">
    <text evidence="2">The sequence shown here is derived from an EMBL/GenBank/DDBJ whole genome shotgun (WGS) entry which is preliminary data.</text>
</comment>
<gene>
    <name evidence="2" type="ORF">J1605_022938</name>
</gene>
<dbReference type="AlphaFoldDB" id="A0AB34H5U6"/>
<evidence type="ECO:0000313" key="3">
    <source>
        <dbReference type="Proteomes" id="UP001159641"/>
    </source>
</evidence>
<name>A0AB34H5U6_ESCRO</name>
<evidence type="ECO:0000256" key="1">
    <source>
        <dbReference type="SAM" id="MobiDB-lite"/>
    </source>
</evidence>
<sequence>MQGKPAASEAGVTLHQPEERRCPFRHSDPELLRQKLQAYKIPPSGINQVGRTLPCSLSNETVDRPFSFMSCSCSDTVYYLLGLMPNILSSR</sequence>
<proteinExistence type="predicted"/>
<organism evidence="2 3">
    <name type="scientific">Eschrichtius robustus</name>
    <name type="common">California gray whale</name>
    <name type="synonym">Eschrichtius gibbosus</name>
    <dbReference type="NCBI Taxonomy" id="9764"/>
    <lineage>
        <taxon>Eukaryota</taxon>
        <taxon>Metazoa</taxon>
        <taxon>Chordata</taxon>
        <taxon>Craniata</taxon>
        <taxon>Vertebrata</taxon>
        <taxon>Euteleostomi</taxon>
        <taxon>Mammalia</taxon>
        <taxon>Eutheria</taxon>
        <taxon>Laurasiatheria</taxon>
        <taxon>Artiodactyla</taxon>
        <taxon>Whippomorpha</taxon>
        <taxon>Cetacea</taxon>
        <taxon>Mysticeti</taxon>
        <taxon>Eschrichtiidae</taxon>
        <taxon>Eschrichtius</taxon>
    </lineage>
</organism>
<reference evidence="2 3" key="1">
    <citation type="submission" date="2022-11" db="EMBL/GenBank/DDBJ databases">
        <title>Whole genome sequence of Eschrichtius robustus ER-17-0199.</title>
        <authorList>
            <person name="Bruniche-Olsen A."/>
            <person name="Black A.N."/>
            <person name="Fields C.J."/>
            <person name="Walden K."/>
            <person name="Dewoody J.A."/>
        </authorList>
    </citation>
    <scope>NUCLEOTIDE SEQUENCE [LARGE SCALE GENOMIC DNA]</scope>
    <source>
        <strain evidence="2">ER-17-0199</strain>
        <tissue evidence="2">Blubber</tissue>
    </source>
</reference>
<dbReference type="Proteomes" id="UP001159641">
    <property type="component" value="Unassembled WGS sequence"/>
</dbReference>
<dbReference type="EMBL" id="JAIQCJ010001784">
    <property type="protein sequence ID" value="KAJ8787623.1"/>
    <property type="molecule type" value="Genomic_DNA"/>
</dbReference>
<keyword evidence="3" id="KW-1185">Reference proteome</keyword>
<protein>
    <submittedName>
        <fullName evidence="2">Uncharacterized protein</fullName>
    </submittedName>
</protein>
<accession>A0AB34H5U6</accession>
<feature type="region of interest" description="Disordered" evidence="1">
    <location>
        <begin position="1"/>
        <end position="27"/>
    </location>
</feature>
<feature type="compositionally biased region" description="Basic and acidic residues" evidence="1">
    <location>
        <begin position="16"/>
        <end position="27"/>
    </location>
</feature>
<evidence type="ECO:0000313" key="2">
    <source>
        <dbReference type="EMBL" id="KAJ8787623.1"/>
    </source>
</evidence>